<reference evidence="17" key="1">
    <citation type="submission" date="2018-05" db="EMBL/GenBank/DDBJ databases">
        <authorList>
            <person name="Lanie J.A."/>
            <person name="Ng W.-L."/>
            <person name="Kazmierczak K.M."/>
            <person name="Andrzejewski T.M."/>
            <person name="Davidsen T.M."/>
            <person name="Wayne K.J."/>
            <person name="Tettelin H."/>
            <person name="Glass J.I."/>
            <person name="Rusch D."/>
            <person name="Podicherti R."/>
            <person name="Tsui H.-C.T."/>
            <person name="Winkler M.E."/>
        </authorList>
    </citation>
    <scope>NUCLEOTIDE SEQUENCE</scope>
</reference>
<evidence type="ECO:0000313" key="17">
    <source>
        <dbReference type="EMBL" id="SVA36653.1"/>
    </source>
</evidence>
<keyword evidence="5" id="KW-0547">Nucleotide-binding</keyword>
<keyword evidence="4" id="KW-0479">Metal-binding</keyword>
<dbReference type="PANTHER" id="PTHR11067">
    <property type="entry name" value="INOSINE TRIPHOSPHATE PYROPHOSPHATASE/HAM1 PROTEIN"/>
    <property type="match status" value="1"/>
</dbReference>
<evidence type="ECO:0000256" key="7">
    <source>
        <dbReference type="ARBA" id="ARBA00022842"/>
    </source>
</evidence>
<evidence type="ECO:0000256" key="8">
    <source>
        <dbReference type="ARBA" id="ARBA00023080"/>
    </source>
</evidence>
<evidence type="ECO:0000256" key="15">
    <source>
        <dbReference type="ARBA" id="ARBA00083186"/>
    </source>
</evidence>
<dbReference type="NCBIfam" id="TIGR00042">
    <property type="entry name" value="RdgB/HAM1 family non-canonical purine NTP pyrophosphatase"/>
    <property type="match status" value="1"/>
</dbReference>
<evidence type="ECO:0000256" key="11">
    <source>
        <dbReference type="ARBA" id="ARBA00066468"/>
    </source>
</evidence>
<proteinExistence type="inferred from homology"/>
<dbReference type="GO" id="GO:0046872">
    <property type="term" value="F:metal ion binding"/>
    <property type="evidence" value="ECO:0007669"/>
    <property type="project" value="UniProtKB-KW"/>
</dbReference>
<evidence type="ECO:0000256" key="12">
    <source>
        <dbReference type="ARBA" id="ARBA00071289"/>
    </source>
</evidence>
<dbReference type="HAMAP" id="MF_01405">
    <property type="entry name" value="Non_canon_purine_NTPase"/>
    <property type="match status" value="1"/>
</dbReference>
<evidence type="ECO:0000256" key="1">
    <source>
        <dbReference type="ARBA" id="ARBA00001946"/>
    </source>
</evidence>
<dbReference type="Pfam" id="PF01725">
    <property type="entry name" value="Ham1p_like"/>
    <property type="match status" value="1"/>
</dbReference>
<dbReference type="InterPro" id="IPR002637">
    <property type="entry name" value="RdgB/HAM1"/>
</dbReference>
<dbReference type="GO" id="GO:0036222">
    <property type="term" value="F:XTP diphosphatase activity"/>
    <property type="evidence" value="ECO:0007669"/>
    <property type="project" value="UniProtKB-ARBA"/>
</dbReference>
<dbReference type="SUPFAM" id="SSF52972">
    <property type="entry name" value="ITPase-like"/>
    <property type="match status" value="1"/>
</dbReference>
<comment type="cofactor">
    <cofactor evidence="1">
        <name>Mg(2+)</name>
        <dbReference type="ChEBI" id="CHEBI:18420"/>
    </cofactor>
</comment>
<evidence type="ECO:0000256" key="6">
    <source>
        <dbReference type="ARBA" id="ARBA00022801"/>
    </source>
</evidence>
<evidence type="ECO:0000256" key="9">
    <source>
        <dbReference type="ARBA" id="ARBA00051875"/>
    </source>
</evidence>
<protein>
    <recommendedName>
        <fullName evidence="12">dITP/XTP pyrophosphatase</fullName>
        <ecNumber evidence="11">3.6.1.66</ecNumber>
    </recommendedName>
    <alternativeName>
        <fullName evidence="13">Non-canonical purine NTP pyrophosphatase</fullName>
    </alternativeName>
    <alternativeName>
        <fullName evidence="14">Non-standard purine NTP pyrophosphatase</fullName>
    </alternativeName>
    <alternativeName>
        <fullName evidence="16">Nucleoside-triphosphate diphosphatase</fullName>
    </alternativeName>
    <alternativeName>
        <fullName evidence="15">Nucleoside-triphosphate pyrophosphatase</fullName>
    </alternativeName>
</protein>
<evidence type="ECO:0000256" key="4">
    <source>
        <dbReference type="ARBA" id="ARBA00022723"/>
    </source>
</evidence>
<dbReference type="GO" id="GO:0009146">
    <property type="term" value="P:purine nucleoside triphosphate catabolic process"/>
    <property type="evidence" value="ECO:0007669"/>
    <property type="project" value="UniProtKB-ARBA"/>
</dbReference>
<evidence type="ECO:0000256" key="2">
    <source>
        <dbReference type="ARBA" id="ARBA00008023"/>
    </source>
</evidence>
<dbReference type="AlphaFoldDB" id="A0A381VBB7"/>
<gene>
    <name evidence="17" type="ORF">METZ01_LOCUS89507</name>
</gene>
<dbReference type="GO" id="GO:0005829">
    <property type="term" value="C:cytosol"/>
    <property type="evidence" value="ECO:0007669"/>
    <property type="project" value="TreeGrafter"/>
</dbReference>
<evidence type="ECO:0000256" key="13">
    <source>
        <dbReference type="ARBA" id="ARBA00075987"/>
    </source>
</evidence>
<comment type="subunit">
    <text evidence="3">Homodimer.</text>
</comment>
<dbReference type="InterPro" id="IPR020922">
    <property type="entry name" value="dITP/XTP_pyrophosphatase"/>
</dbReference>
<comment type="similarity">
    <text evidence="2">Belongs to the HAM1 NTPase family.</text>
</comment>
<evidence type="ECO:0000256" key="16">
    <source>
        <dbReference type="ARBA" id="ARBA00083635"/>
    </source>
</evidence>
<comment type="catalytic activity">
    <reaction evidence="10">
        <text>XTP + H2O = XMP + diphosphate + H(+)</text>
        <dbReference type="Rhea" id="RHEA:28610"/>
        <dbReference type="ChEBI" id="CHEBI:15377"/>
        <dbReference type="ChEBI" id="CHEBI:15378"/>
        <dbReference type="ChEBI" id="CHEBI:33019"/>
        <dbReference type="ChEBI" id="CHEBI:57464"/>
        <dbReference type="ChEBI" id="CHEBI:61314"/>
        <dbReference type="EC" id="3.6.1.66"/>
    </reaction>
</comment>
<dbReference type="CDD" id="cd00515">
    <property type="entry name" value="HAM1"/>
    <property type="match status" value="1"/>
</dbReference>
<dbReference type="FunFam" id="3.90.950.10:FF:000001">
    <property type="entry name" value="dITP/XTP pyrophosphatase"/>
    <property type="match status" value="1"/>
</dbReference>
<sequence length="206" mass="22825">MSRRRKLVLATHNSHKQTEMNTLLAPMGISIVGLDDFPQIGDIEETGTTLLENSLIKARSVHQITGLPSLADDTGLEVDALDGAPGVYSARFAGENPTYEDNVNKLLSKLEGVSAEKRTARFRTIIAFVDGRRELFAEGIIEGLITVEPCGHEGFGYDPIFLPETESKTFSEMSQERKNQISHRGRALAKMQKKLNNYFNKGESIE</sequence>
<keyword evidence="7" id="KW-0460">Magnesium</keyword>
<keyword evidence="6" id="KW-0378">Hydrolase</keyword>
<evidence type="ECO:0000256" key="10">
    <source>
        <dbReference type="ARBA" id="ARBA00052017"/>
    </source>
</evidence>
<dbReference type="GO" id="GO:0036220">
    <property type="term" value="F:ITP diphosphatase activity"/>
    <property type="evidence" value="ECO:0007669"/>
    <property type="project" value="UniProtKB-EC"/>
</dbReference>
<dbReference type="EC" id="3.6.1.66" evidence="11"/>
<evidence type="ECO:0000256" key="14">
    <source>
        <dbReference type="ARBA" id="ARBA00078805"/>
    </source>
</evidence>
<dbReference type="InterPro" id="IPR029001">
    <property type="entry name" value="ITPase-like_fam"/>
</dbReference>
<dbReference type="GO" id="GO:0009117">
    <property type="term" value="P:nucleotide metabolic process"/>
    <property type="evidence" value="ECO:0007669"/>
    <property type="project" value="UniProtKB-KW"/>
</dbReference>
<name>A0A381VBB7_9ZZZZ</name>
<dbReference type="PANTHER" id="PTHR11067:SF9">
    <property type="entry name" value="INOSINE TRIPHOSPHATE PYROPHOSPHATASE"/>
    <property type="match status" value="1"/>
</dbReference>
<evidence type="ECO:0000256" key="5">
    <source>
        <dbReference type="ARBA" id="ARBA00022741"/>
    </source>
</evidence>
<organism evidence="17">
    <name type="scientific">marine metagenome</name>
    <dbReference type="NCBI Taxonomy" id="408172"/>
    <lineage>
        <taxon>unclassified sequences</taxon>
        <taxon>metagenomes</taxon>
        <taxon>ecological metagenomes</taxon>
    </lineage>
</organism>
<dbReference type="Gene3D" id="3.90.950.10">
    <property type="match status" value="1"/>
</dbReference>
<dbReference type="GO" id="GO:0035870">
    <property type="term" value="F:dITP diphosphatase activity"/>
    <property type="evidence" value="ECO:0007669"/>
    <property type="project" value="UniProtKB-ARBA"/>
</dbReference>
<keyword evidence="8" id="KW-0546">Nucleotide metabolism</keyword>
<dbReference type="GO" id="GO:0000166">
    <property type="term" value="F:nucleotide binding"/>
    <property type="evidence" value="ECO:0007669"/>
    <property type="project" value="UniProtKB-KW"/>
</dbReference>
<dbReference type="EMBL" id="UINC01008132">
    <property type="protein sequence ID" value="SVA36653.1"/>
    <property type="molecule type" value="Genomic_DNA"/>
</dbReference>
<accession>A0A381VBB7</accession>
<comment type="catalytic activity">
    <reaction evidence="9">
        <text>dITP + H2O = dIMP + diphosphate + H(+)</text>
        <dbReference type="Rhea" id="RHEA:28342"/>
        <dbReference type="ChEBI" id="CHEBI:15377"/>
        <dbReference type="ChEBI" id="CHEBI:15378"/>
        <dbReference type="ChEBI" id="CHEBI:33019"/>
        <dbReference type="ChEBI" id="CHEBI:61194"/>
        <dbReference type="ChEBI" id="CHEBI:61382"/>
        <dbReference type="EC" id="3.6.1.66"/>
    </reaction>
</comment>
<dbReference type="GO" id="GO:0017111">
    <property type="term" value="F:ribonucleoside triphosphate phosphatase activity"/>
    <property type="evidence" value="ECO:0007669"/>
    <property type="project" value="InterPro"/>
</dbReference>
<evidence type="ECO:0000256" key="3">
    <source>
        <dbReference type="ARBA" id="ARBA00011738"/>
    </source>
</evidence>